<keyword evidence="1" id="KW-0812">Transmembrane</keyword>
<gene>
    <name evidence="2" type="ORF">BB561_006352</name>
</gene>
<keyword evidence="1" id="KW-1133">Transmembrane helix</keyword>
<evidence type="ECO:0000313" key="2">
    <source>
        <dbReference type="EMBL" id="PVU87405.1"/>
    </source>
</evidence>
<proteinExistence type="predicted"/>
<comment type="caution">
    <text evidence="2">The sequence shown here is derived from an EMBL/GenBank/DDBJ whole genome shotgun (WGS) entry which is preliminary data.</text>
</comment>
<dbReference type="AlphaFoldDB" id="A0A2T9Y4Z6"/>
<dbReference type="EMBL" id="MBFR01000498">
    <property type="protein sequence ID" value="PVU87405.1"/>
    <property type="molecule type" value="Genomic_DNA"/>
</dbReference>
<organism evidence="2 3">
    <name type="scientific">Smittium simulii</name>
    <dbReference type="NCBI Taxonomy" id="133385"/>
    <lineage>
        <taxon>Eukaryota</taxon>
        <taxon>Fungi</taxon>
        <taxon>Fungi incertae sedis</taxon>
        <taxon>Zoopagomycota</taxon>
        <taxon>Kickxellomycotina</taxon>
        <taxon>Harpellomycetes</taxon>
        <taxon>Harpellales</taxon>
        <taxon>Legeriomycetaceae</taxon>
        <taxon>Smittium</taxon>
    </lineage>
</organism>
<accession>A0A2T9Y4Z6</accession>
<sequence>MLPKKSILHNISNSGAGVGLSMTPSTCHSFKALGSNTHLIQRGKPTVDLWNYETFGIATNVTRGKRLNFDTFSNYYMISDKLQMNLASLSAKIFSGASISIFSAGTLISQLGVMTFSSRKLKFVLFIHSYNIGVTLFGFNDLAGGNVNSVGRHG</sequence>
<reference evidence="2 3" key="1">
    <citation type="journal article" date="2018" name="MBio">
        <title>Comparative Genomics Reveals the Core Gene Toolbox for the Fungus-Insect Symbiosis.</title>
        <authorList>
            <person name="Wang Y."/>
            <person name="Stata M."/>
            <person name="Wang W."/>
            <person name="Stajich J.E."/>
            <person name="White M.M."/>
            <person name="Moncalvo J.M."/>
        </authorList>
    </citation>
    <scope>NUCLEOTIDE SEQUENCE [LARGE SCALE GENOMIC DNA]</scope>
    <source>
        <strain evidence="2 3">SWE-8-4</strain>
    </source>
</reference>
<feature type="transmembrane region" description="Helical" evidence="1">
    <location>
        <begin position="93"/>
        <end position="113"/>
    </location>
</feature>
<protein>
    <submittedName>
        <fullName evidence="2">Uncharacterized protein</fullName>
    </submittedName>
</protein>
<keyword evidence="1" id="KW-0472">Membrane</keyword>
<name>A0A2T9Y4Z6_9FUNG</name>
<keyword evidence="3" id="KW-1185">Reference proteome</keyword>
<evidence type="ECO:0000313" key="3">
    <source>
        <dbReference type="Proteomes" id="UP000245383"/>
    </source>
</evidence>
<dbReference type="Proteomes" id="UP000245383">
    <property type="component" value="Unassembled WGS sequence"/>
</dbReference>
<evidence type="ECO:0000256" key="1">
    <source>
        <dbReference type="SAM" id="Phobius"/>
    </source>
</evidence>